<dbReference type="EMBL" id="JRYB01000001">
    <property type="protein sequence ID" value="OIJ43913.1"/>
    <property type="molecule type" value="Genomic_DNA"/>
</dbReference>
<feature type="transmembrane region" description="Helical" evidence="6">
    <location>
        <begin position="13"/>
        <end position="31"/>
    </location>
</feature>
<dbReference type="AlphaFoldDB" id="A0A1S2NGF9"/>
<keyword evidence="4 6" id="KW-1133">Transmembrane helix</keyword>
<dbReference type="RefSeq" id="WP_071363428.1">
    <property type="nucleotide sequence ID" value="NZ_JRYB01000001.1"/>
</dbReference>
<evidence type="ECO:0000256" key="5">
    <source>
        <dbReference type="ARBA" id="ARBA00023136"/>
    </source>
</evidence>
<evidence type="ECO:0008006" key="9">
    <source>
        <dbReference type="Google" id="ProtNLM"/>
    </source>
</evidence>
<dbReference type="InterPro" id="IPR031982">
    <property type="entry name" value="PilE-like"/>
</dbReference>
<proteinExistence type="predicted"/>
<reference evidence="7 8" key="1">
    <citation type="submission" date="2014-10" db="EMBL/GenBank/DDBJ databases">
        <authorList>
            <person name="Seo M.-J."/>
            <person name="Seok Y.J."/>
            <person name="Cha I.-T."/>
        </authorList>
    </citation>
    <scope>NUCLEOTIDE SEQUENCE [LARGE SCALE GENOMIC DNA]</scope>
    <source>
        <strain evidence="7 8">NEU</strain>
    </source>
</reference>
<evidence type="ECO:0000256" key="2">
    <source>
        <dbReference type="ARBA" id="ARBA00022481"/>
    </source>
</evidence>
<gene>
    <name evidence="7" type="ORF">LO55_4910</name>
</gene>
<dbReference type="SUPFAM" id="SSF54523">
    <property type="entry name" value="Pili subunits"/>
    <property type="match status" value="1"/>
</dbReference>
<dbReference type="PANTHER" id="PTHR30093">
    <property type="entry name" value="GENERAL SECRETION PATHWAY PROTEIN G"/>
    <property type="match status" value="1"/>
</dbReference>
<organism evidence="7 8">
    <name type="scientific">Massilia timonae</name>
    <dbReference type="NCBI Taxonomy" id="47229"/>
    <lineage>
        <taxon>Bacteria</taxon>
        <taxon>Pseudomonadati</taxon>
        <taxon>Pseudomonadota</taxon>
        <taxon>Betaproteobacteria</taxon>
        <taxon>Burkholderiales</taxon>
        <taxon>Oxalobacteraceae</taxon>
        <taxon>Telluria group</taxon>
        <taxon>Massilia</taxon>
    </lineage>
</organism>
<dbReference type="InterPro" id="IPR045584">
    <property type="entry name" value="Pilin-like"/>
</dbReference>
<evidence type="ECO:0000256" key="4">
    <source>
        <dbReference type="ARBA" id="ARBA00022989"/>
    </source>
</evidence>
<dbReference type="PROSITE" id="PS00409">
    <property type="entry name" value="PROKAR_NTER_METHYL"/>
    <property type="match status" value="1"/>
</dbReference>
<accession>A0A1S2NGF9</accession>
<evidence type="ECO:0000313" key="8">
    <source>
        <dbReference type="Proteomes" id="UP000180246"/>
    </source>
</evidence>
<evidence type="ECO:0000256" key="1">
    <source>
        <dbReference type="ARBA" id="ARBA00004167"/>
    </source>
</evidence>
<name>A0A1S2NGF9_9BURK</name>
<dbReference type="InterPro" id="IPR012902">
    <property type="entry name" value="N_methyl_site"/>
</dbReference>
<keyword evidence="2" id="KW-0488">Methylation</keyword>
<evidence type="ECO:0000256" key="6">
    <source>
        <dbReference type="SAM" id="Phobius"/>
    </source>
</evidence>
<dbReference type="PANTHER" id="PTHR30093:SF44">
    <property type="entry name" value="TYPE II SECRETION SYSTEM CORE PROTEIN G"/>
    <property type="match status" value="1"/>
</dbReference>
<protein>
    <recommendedName>
        <fullName evidence="9">Prepilin-type N-terminal cleavage/methylation domain protein</fullName>
    </recommendedName>
</protein>
<dbReference type="NCBIfam" id="TIGR02532">
    <property type="entry name" value="IV_pilin_GFxxxE"/>
    <property type="match status" value="1"/>
</dbReference>
<dbReference type="Gene3D" id="3.30.700.10">
    <property type="entry name" value="Glycoprotein, Type 4 Pilin"/>
    <property type="match status" value="1"/>
</dbReference>
<sequence>MTNGSKGFTLVELMAVLAILAILAALVYPSYTQQMVKARRIEAQLALLDIMQRQEQYRALHHAYLAFSLDAEDADTGQFPTWTGNSAAASAHELDGYACPGQEIAHCIELRARPGTANVDAGFADPDCGVLTLDSTGRQTASGPSARCWP</sequence>
<dbReference type="Pfam" id="PF07963">
    <property type="entry name" value="N_methyl"/>
    <property type="match status" value="1"/>
</dbReference>
<dbReference type="Pfam" id="PF16732">
    <property type="entry name" value="ComP_DUS"/>
    <property type="match status" value="1"/>
</dbReference>
<dbReference type="GO" id="GO:0043683">
    <property type="term" value="P:type IV pilus assembly"/>
    <property type="evidence" value="ECO:0007669"/>
    <property type="project" value="InterPro"/>
</dbReference>
<keyword evidence="5 6" id="KW-0472">Membrane</keyword>
<dbReference type="GO" id="GO:0016020">
    <property type="term" value="C:membrane"/>
    <property type="evidence" value="ECO:0007669"/>
    <property type="project" value="UniProtKB-SubCell"/>
</dbReference>
<keyword evidence="3 6" id="KW-0812">Transmembrane</keyword>
<evidence type="ECO:0000256" key="3">
    <source>
        <dbReference type="ARBA" id="ARBA00022692"/>
    </source>
</evidence>
<comment type="caution">
    <text evidence="7">The sequence shown here is derived from an EMBL/GenBank/DDBJ whole genome shotgun (WGS) entry which is preliminary data.</text>
</comment>
<comment type="subcellular location">
    <subcellularLocation>
        <location evidence="1">Membrane</location>
        <topology evidence="1">Single-pass membrane protein</topology>
    </subcellularLocation>
</comment>
<evidence type="ECO:0000313" key="7">
    <source>
        <dbReference type="EMBL" id="OIJ43913.1"/>
    </source>
</evidence>
<dbReference type="Proteomes" id="UP000180246">
    <property type="component" value="Unassembled WGS sequence"/>
</dbReference>